<evidence type="ECO:0000313" key="2">
    <source>
        <dbReference type="EMBL" id="KAF7310154.1"/>
    </source>
</evidence>
<protein>
    <submittedName>
        <fullName evidence="2">Uncharacterized protein</fullName>
    </submittedName>
</protein>
<evidence type="ECO:0000313" key="3">
    <source>
        <dbReference type="Proteomes" id="UP000636479"/>
    </source>
</evidence>
<reference evidence="2" key="1">
    <citation type="submission" date="2020-05" db="EMBL/GenBank/DDBJ databases">
        <title>Mycena genomes resolve the evolution of fungal bioluminescence.</title>
        <authorList>
            <person name="Tsai I.J."/>
        </authorList>
    </citation>
    <scope>NUCLEOTIDE SEQUENCE</scope>
    <source>
        <strain evidence="2">171206Taipei</strain>
    </source>
</reference>
<gene>
    <name evidence="2" type="ORF">MIND_00388800</name>
</gene>
<proteinExistence type="predicted"/>
<name>A0A8H6W8Z6_9AGAR</name>
<sequence length="386" mass="42394">MSPKSTQKSKTAVPKPKYGLRPRTSGGGWQDKETAARLKLPRGTPPTTRRGCLVLPRADRAKARFLYNECGLGTSDIAFLLKSTWQSVRAVVRGQYPGIVGEEQHDKEYLDAQFCTEALRLKDIPDGERLPVSFQDGAPLFRSPRFVELEDAHLASPVDEIPSAQEDEHETAGEESSRSRQPSSSPPDFASSGADTSSLHPSSPEPRTALDEFLETGVSPHISLSPYRALFALMGIGMNEMTAMSLWTRAEIAEVLNRLLARWPVPAGRFEIPAAAEPGLSAFQLIALEKAVLALNHAERLIVSEAPDDLDAFLRQPMPGCSAGVSLERHRDQFSAAGLSAIDGLRAMAAWEDDDIFDTLRRLFEGLMDPFELLVAEMGVRRLRCD</sequence>
<evidence type="ECO:0000256" key="1">
    <source>
        <dbReference type="SAM" id="MobiDB-lite"/>
    </source>
</evidence>
<accession>A0A8H6W8Z6</accession>
<feature type="compositionally biased region" description="Polar residues" evidence="1">
    <location>
        <begin position="1"/>
        <end position="10"/>
    </location>
</feature>
<dbReference type="GeneID" id="59343235"/>
<keyword evidence="3" id="KW-1185">Reference proteome</keyword>
<organism evidence="2 3">
    <name type="scientific">Mycena indigotica</name>
    <dbReference type="NCBI Taxonomy" id="2126181"/>
    <lineage>
        <taxon>Eukaryota</taxon>
        <taxon>Fungi</taxon>
        <taxon>Dikarya</taxon>
        <taxon>Basidiomycota</taxon>
        <taxon>Agaricomycotina</taxon>
        <taxon>Agaricomycetes</taxon>
        <taxon>Agaricomycetidae</taxon>
        <taxon>Agaricales</taxon>
        <taxon>Marasmiineae</taxon>
        <taxon>Mycenaceae</taxon>
        <taxon>Mycena</taxon>
    </lineage>
</organism>
<feature type="region of interest" description="Disordered" evidence="1">
    <location>
        <begin position="1"/>
        <end position="49"/>
    </location>
</feature>
<comment type="caution">
    <text evidence="2">The sequence shown here is derived from an EMBL/GenBank/DDBJ whole genome shotgun (WGS) entry which is preliminary data.</text>
</comment>
<dbReference type="RefSeq" id="XP_037223604.1">
    <property type="nucleotide sequence ID" value="XM_037360719.1"/>
</dbReference>
<feature type="region of interest" description="Disordered" evidence="1">
    <location>
        <begin position="156"/>
        <end position="207"/>
    </location>
</feature>
<dbReference type="Proteomes" id="UP000636479">
    <property type="component" value="Unassembled WGS sequence"/>
</dbReference>
<dbReference type="EMBL" id="JACAZF010000003">
    <property type="protein sequence ID" value="KAF7310154.1"/>
    <property type="molecule type" value="Genomic_DNA"/>
</dbReference>
<dbReference type="AlphaFoldDB" id="A0A8H6W8Z6"/>